<gene>
    <name evidence="2" type="ORF">COLO4_26046</name>
</gene>
<feature type="transmembrane region" description="Helical" evidence="1">
    <location>
        <begin position="143"/>
        <end position="167"/>
    </location>
</feature>
<keyword evidence="1" id="KW-0472">Membrane</keyword>
<evidence type="ECO:0000313" key="2">
    <source>
        <dbReference type="EMBL" id="OMO75537.1"/>
    </source>
</evidence>
<evidence type="ECO:0000313" key="3">
    <source>
        <dbReference type="Proteomes" id="UP000187203"/>
    </source>
</evidence>
<dbReference type="OrthoDB" id="996069at2759"/>
<feature type="transmembrane region" description="Helical" evidence="1">
    <location>
        <begin position="60"/>
        <end position="82"/>
    </location>
</feature>
<reference evidence="3" key="1">
    <citation type="submission" date="2013-09" db="EMBL/GenBank/DDBJ databases">
        <title>Corchorus olitorius genome sequencing.</title>
        <authorList>
            <person name="Alam M."/>
            <person name="Haque M.S."/>
            <person name="Islam M.S."/>
            <person name="Emdad E.M."/>
            <person name="Islam M.M."/>
            <person name="Ahmed B."/>
            <person name="Halim A."/>
            <person name="Hossen Q.M.M."/>
            <person name="Hossain M.Z."/>
            <person name="Ahmed R."/>
            <person name="Khan M.M."/>
            <person name="Islam R."/>
            <person name="Rashid M.M."/>
            <person name="Khan S.A."/>
            <person name="Rahman M.S."/>
            <person name="Alam M."/>
            <person name="Yahiya A.S."/>
            <person name="Khan M.S."/>
            <person name="Azam M.S."/>
            <person name="Haque T."/>
            <person name="Lashkar M.Z.H."/>
            <person name="Akhand A.I."/>
            <person name="Morshed G."/>
            <person name="Roy S."/>
            <person name="Uddin K.S."/>
            <person name="Rabeya T."/>
            <person name="Hossain A.S."/>
            <person name="Chowdhury A."/>
            <person name="Snigdha A.R."/>
            <person name="Mortoza M.S."/>
            <person name="Matin S.A."/>
            <person name="Hoque S.M.E."/>
            <person name="Islam M.K."/>
            <person name="Roy D.K."/>
            <person name="Haider R."/>
            <person name="Moosa M.M."/>
            <person name="Elias S.M."/>
            <person name="Hasan A.M."/>
            <person name="Jahan S."/>
            <person name="Shafiuddin M."/>
            <person name="Mahmood N."/>
            <person name="Shommy N.S."/>
        </authorList>
    </citation>
    <scope>NUCLEOTIDE SEQUENCE [LARGE SCALE GENOMIC DNA]</scope>
    <source>
        <strain evidence="3">cv. O-4</strain>
    </source>
</reference>
<dbReference type="EMBL" id="AWUE01019203">
    <property type="protein sequence ID" value="OMO75537.1"/>
    <property type="molecule type" value="Genomic_DNA"/>
</dbReference>
<keyword evidence="1" id="KW-0812">Transmembrane</keyword>
<keyword evidence="3" id="KW-1185">Reference proteome</keyword>
<dbReference type="Proteomes" id="UP000187203">
    <property type="component" value="Unassembled WGS sequence"/>
</dbReference>
<proteinExistence type="predicted"/>
<keyword evidence="1" id="KW-1133">Transmembrane helix</keyword>
<dbReference type="AlphaFoldDB" id="A0A1R3HYW0"/>
<feature type="transmembrane region" description="Helical" evidence="1">
    <location>
        <begin position="21"/>
        <end position="40"/>
    </location>
</feature>
<name>A0A1R3HYW0_9ROSI</name>
<comment type="caution">
    <text evidence="2">The sequence shown here is derived from an EMBL/GenBank/DDBJ whole genome shotgun (WGS) entry which is preliminary data.</text>
</comment>
<accession>A0A1R3HYW0</accession>
<sequence length="169" mass="18466">MKKMKRRYAIASPALLRITGSLVTMGLLLWAICCGFKLAMEPWRYTAVAARAFHIGVTTMVFGFFFLIVGLSILADLFLNISQQLPDLSGIHQGQEAKTVSKAIAKVIVTVITVSMILLAMYTGFRLATESGETKHHVLTVSIGVTTILFGLIYFIIGVAIVMELALDL</sequence>
<evidence type="ECO:0000256" key="1">
    <source>
        <dbReference type="SAM" id="Phobius"/>
    </source>
</evidence>
<organism evidence="2 3">
    <name type="scientific">Corchorus olitorius</name>
    <dbReference type="NCBI Taxonomy" id="93759"/>
    <lineage>
        <taxon>Eukaryota</taxon>
        <taxon>Viridiplantae</taxon>
        <taxon>Streptophyta</taxon>
        <taxon>Embryophyta</taxon>
        <taxon>Tracheophyta</taxon>
        <taxon>Spermatophyta</taxon>
        <taxon>Magnoliopsida</taxon>
        <taxon>eudicotyledons</taxon>
        <taxon>Gunneridae</taxon>
        <taxon>Pentapetalae</taxon>
        <taxon>rosids</taxon>
        <taxon>malvids</taxon>
        <taxon>Malvales</taxon>
        <taxon>Malvaceae</taxon>
        <taxon>Grewioideae</taxon>
        <taxon>Apeibeae</taxon>
        <taxon>Corchorus</taxon>
    </lineage>
</organism>
<dbReference type="STRING" id="93759.A0A1R3HYW0"/>
<feature type="transmembrane region" description="Helical" evidence="1">
    <location>
        <begin position="103"/>
        <end position="123"/>
    </location>
</feature>
<protein>
    <submittedName>
        <fullName evidence="2">Uncharacterized protein</fullName>
    </submittedName>
</protein>